<evidence type="ECO:0000313" key="2">
    <source>
        <dbReference type="EMBL" id="KAH7067854.1"/>
    </source>
</evidence>
<dbReference type="EMBL" id="JAGMVJ010000033">
    <property type="protein sequence ID" value="KAH7067854.1"/>
    <property type="molecule type" value="Genomic_DNA"/>
</dbReference>
<name>A0A8K0VRH4_9PLEO</name>
<accession>A0A8K0VRH4</accession>
<evidence type="ECO:0000313" key="3">
    <source>
        <dbReference type="Proteomes" id="UP000813461"/>
    </source>
</evidence>
<dbReference type="AlphaFoldDB" id="A0A8K0VRH4"/>
<gene>
    <name evidence="2" type="ORF">FB567DRAFT_541357</name>
</gene>
<comment type="caution">
    <text evidence="2">The sequence shown here is derived from an EMBL/GenBank/DDBJ whole genome shotgun (WGS) entry which is preliminary data.</text>
</comment>
<sequence length="636" mass="73139">MASATLHSASNYLPTELVLLVVDHLANDNEALCTLARTNRALQHLAEEHLYKTIKLFTVRDLHSIIDAFAHRYERVRAVQTFKLQYHYNARDLDDNVDIRRTFNECVAHMVNLREWHIESPYDNNCHWDDGEGPQQWVEGDMERFRAALDVACTEGPIEANRILAERKLGNELDRSVGLALLESLTIHSHGVDTEFWDLDAFHCLFRHPALRHLHISCISLTNDLPSLHSHIKKSPLTSLIFDECELSPKGLLAVLRCPAKLKHLTLGENVWNTRRSKRLKPRLTQNAAETLEALNEVAHSLETLIHHDPSWKLDFESHRPRRMISSGKGLRDFHALKLLQCETTSLLHQTCIMNREMAPPNLETLCLARHWLVATDFFDHLPEIGVYLSLPSLQTLELMQSAHCWHELSVADYICDAERLRNRHAYAYKLYKAGINFKVLVQMHRDDRIIPPYLYGEATPITECLYDAQEAGFHRHIRESIDRTIVSDKGMISLPPKSQLEKTLVEDPPETDQLGDNDLHVIESQNRHTLSDLKHRFIRHRRLLRASSILGFVDEDDYEEDGFETEVDAEYEDDDDMEMDEDDLGVIFHDQDGQLYIEVYGSESESESEDMSEDEVGDEVVEGVEGGLMVDDELD</sequence>
<keyword evidence="3" id="KW-1185">Reference proteome</keyword>
<evidence type="ECO:0008006" key="4">
    <source>
        <dbReference type="Google" id="ProtNLM"/>
    </source>
</evidence>
<proteinExistence type="predicted"/>
<protein>
    <recommendedName>
        <fullName evidence="4">F-box domain-containing protein</fullName>
    </recommendedName>
</protein>
<reference evidence="2" key="1">
    <citation type="journal article" date="2021" name="Nat. Commun.">
        <title>Genetic determinants of endophytism in the Arabidopsis root mycobiome.</title>
        <authorList>
            <person name="Mesny F."/>
            <person name="Miyauchi S."/>
            <person name="Thiergart T."/>
            <person name="Pickel B."/>
            <person name="Atanasova L."/>
            <person name="Karlsson M."/>
            <person name="Huettel B."/>
            <person name="Barry K.W."/>
            <person name="Haridas S."/>
            <person name="Chen C."/>
            <person name="Bauer D."/>
            <person name="Andreopoulos W."/>
            <person name="Pangilinan J."/>
            <person name="LaButti K."/>
            <person name="Riley R."/>
            <person name="Lipzen A."/>
            <person name="Clum A."/>
            <person name="Drula E."/>
            <person name="Henrissat B."/>
            <person name="Kohler A."/>
            <person name="Grigoriev I.V."/>
            <person name="Martin F.M."/>
            <person name="Hacquard S."/>
        </authorList>
    </citation>
    <scope>NUCLEOTIDE SEQUENCE</scope>
    <source>
        <strain evidence="2">MPI-SDFR-AT-0120</strain>
    </source>
</reference>
<evidence type="ECO:0000256" key="1">
    <source>
        <dbReference type="SAM" id="MobiDB-lite"/>
    </source>
</evidence>
<dbReference type="OrthoDB" id="2522477at2759"/>
<feature type="region of interest" description="Disordered" evidence="1">
    <location>
        <begin position="603"/>
        <end position="636"/>
    </location>
</feature>
<feature type="compositionally biased region" description="Acidic residues" evidence="1">
    <location>
        <begin position="605"/>
        <end position="623"/>
    </location>
</feature>
<dbReference type="SUPFAM" id="SSF52047">
    <property type="entry name" value="RNI-like"/>
    <property type="match status" value="1"/>
</dbReference>
<dbReference type="InterPro" id="IPR032675">
    <property type="entry name" value="LRR_dom_sf"/>
</dbReference>
<dbReference type="Proteomes" id="UP000813461">
    <property type="component" value="Unassembled WGS sequence"/>
</dbReference>
<dbReference type="Gene3D" id="3.80.10.10">
    <property type="entry name" value="Ribonuclease Inhibitor"/>
    <property type="match status" value="1"/>
</dbReference>
<organism evidence="2 3">
    <name type="scientific">Paraphoma chrysanthemicola</name>
    <dbReference type="NCBI Taxonomy" id="798071"/>
    <lineage>
        <taxon>Eukaryota</taxon>
        <taxon>Fungi</taxon>
        <taxon>Dikarya</taxon>
        <taxon>Ascomycota</taxon>
        <taxon>Pezizomycotina</taxon>
        <taxon>Dothideomycetes</taxon>
        <taxon>Pleosporomycetidae</taxon>
        <taxon>Pleosporales</taxon>
        <taxon>Pleosporineae</taxon>
        <taxon>Phaeosphaeriaceae</taxon>
        <taxon>Paraphoma</taxon>
    </lineage>
</organism>